<evidence type="ECO:0000313" key="3">
    <source>
        <dbReference type="Proteomes" id="UP000319812"/>
    </source>
</evidence>
<feature type="compositionally biased region" description="Basic and acidic residues" evidence="1">
    <location>
        <begin position="47"/>
        <end position="56"/>
    </location>
</feature>
<dbReference type="AlphaFoldDB" id="A0A4Y4F9L4"/>
<feature type="region of interest" description="Disordered" evidence="1">
    <location>
        <begin position="17"/>
        <end position="56"/>
    </location>
</feature>
<name>A0A4Y4F9L4_9GAMM</name>
<protein>
    <submittedName>
        <fullName evidence="2">Uncharacterized protein</fullName>
    </submittedName>
</protein>
<organism evidence="2 3">
    <name type="scientific">Halomonas halmophila</name>
    <dbReference type="NCBI Taxonomy" id="252"/>
    <lineage>
        <taxon>Bacteria</taxon>
        <taxon>Pseudomonadati</taxon>
        <taxon>Pseudomonadota</taxon>
        <taxon>Gammaproteobacteria</taxon>
        <taxon>Oceanospirillales</taxon>
        <taxon>Halomonadaceae</taxon>
        <taxon>Halomonas</taxon>
    </lineage>
</organism>
<feature type="compositionally biased region" description="Polar residues" evidence="1">
    <location>
        <begin position="27"/>
        <end position="38"/>
    </location>
</feature>
<proteinExistence type="predicted"/>
<sequence>MLEYRLATPRQLQVLKRQACHQPAPPSTQATASHSTVSGAAASSKRRLAESDIKEK</sequence>
<evidence type="ECO:0000256" key="1">
    <source>
        <dbReference type="SAM" id="MobiDB-lite"/>
    </source>
</evidence>
<dbReference type="EMBL" id="BJOC01000050">
    <property type="protein sequence ID" value="GED23788.1"/>
    <property type="molecule type" value="Genomic_DNA"/>
</dbReference>
<comment type="caution">
    <text evidence="2">The sequence shown here is derived from an EMBL/GenBank/DDBJ whole genome shotgun (WGS) entry which is preliminary data.</text>
</comment>
<keyword evidence="3" id="KW-1185">Reference proteome</keyword>
<dbReference type="Proteomes" id="UP000319812">
    <property type="component" value="Unassembled WGS sequence"/>
</dbReference>
<evidence type="ECO:0000313" key="2">
    <source>
        <dbReference type="EMBL" id="GED23788.1"/>
    </source>
</evidence>
<reference evidence="2 3" key="1">
    <citation type="submission" date="2019-06" db="EMBL/GenBank/DDBJ databases">
        <title>Whole genome shotgun sequence of Halomonas halmophila NBRC 15537.</title>
        <authorList>
            <person name="Hosoyama A."/>
            <person name="Uohara A."/>
            <person name="Ohji S."/>
            <person name="Ichikawa N."/>
        </authorList>
    </citation>
    <scope>NUCLEOTIDE SEQUENCE [LARGE SCALE GENOMIC DNA]</scope>
    <source>
        <strain evidence="2 3">NBRC 15537</strain>
    </source>
</reference>
<gene>
    <name evidence="2" type="ORF">HHA01_27650</name>
</gene>
<accession>A0A4Y4F9L4</accession>